<protein>
    <submittedName>
        <fullName evidence="2">Uncharacterized protein</fullName>
    </submittedName>
</protein>
<reference evidence="2 3" key="1">
    <citation type="submission" date="2019-12" db="EMBL/GenBank/DDBJ databases">
        <authorList>
            <person name="Lee S.D."/>
        </authorList>
    </citation>
    <scope>NUCLEOTIDE SEQUENCE [LARGE SCALE GENOMIC DNA]</scope>
    <source>
        <strain evidence="2 3">GH3-10</strain>
    </source>
</reference>
<organism evidence="2 3">
    <name type="scientific">Aurantiacibacter rhizosphaerae</name>
    <dbReference type="NCBI Taxonomy" id="2691582"/>
    <lineage>
        <taxon>Bacteria</taxon>
        <taxon>Pseudomonadati</taxon>
        <taxon>Pseudomonadota</taxon>
        <taxon>Alphaproteobacteria</taxon>
        <taxon>Sphingomonadales</taxon>
        <taxon>Erythrobacteraceae</taxon>
        <taxon>Aurantiacibacter</taxon>
    </lineage>
</organism>
<comment type="caution">
    <text evidence="2">The sequence shown here is derived from an EMBL/GenBank/DDBJ whole genome shotgun (WGS) entry which is preliminary data.</text>
</comment>
<feature type="transmembrane region" description="Helical" evidence="1">
    <location>
        <begin position="12"/>
        <end position="31"/>
    </location>
</feature>
<name>A0A844XAU3_9SPHN</name>
<evidence type="ECO:0000256" key="1">
    <source>
        <dbReference type="SAM" id="Phobius"/>
    </source>
</evidence>
<keyword evidence="1" id="KW-0812">Transmembrane</keyword>
<dbReference type="AlphaFoldDB" id="A0A844XAU3"/>
<dbReference type="Proteomes" id="UP000461409">
    <property type="component" value="Unassembled WGS sequence"/>
</dbReference>
<proteinExistence type="predicted"/>
<feature type="transmembrane region" description="Helical" evidence="1">
    <location>
        <begin position="173"/>
        <end position="190"/>
    </location>
</feature>
<accession>A0A844XAU3</accession>
<feature type="transmembrane region" description="Helical" evidence="1">
    <location>
        <begin position="37"/>
        <end position="56"/>
    </location>
</feature>
<evidence type="ECO:0000313" key="3">
    <source>
        <dbReference type="Proteomes" id="UP000461409"/>
    </source>
</evidence>
<keyword evidence="3" id="KW-1185">Reference proteome</keyword>
<feature type="transmembrane region" description="Helical" evidence="1">
    <location>
        <begin position="139"/>
        <end position="161"/>
    </location>
</feature>
<keyword evidence="1" id="KW-1133">Transmembrane helix</keyword>
<reference evidence="2 3" key="2">
    <citation type="submission" date="2020-02" db="EMBL/GenBank/DDBJ databases">
        <title>Erythrobacter dongmakensis sp. nov., isolated from a tidal mudflat.</title>
        <authorList>
            <person name="Kim I.S."/>
        </authorList>
    </citation>
    <scope>NUCLEOTIDE SEQUENCE [LARGE SCALE GENOMIC DNA]</scope>
    <source>
        <strain evidence="2 3">GH3-10</strain>
    </source>
</reference>
<dbReference type="RefSeq" id="WP_160484525.1">
    <property type="nucleotide sequence ID" value="NZ_WUBR01000001.1"/>
</dbReference>
<gene>
    <name evidence="2" type="ORF">GRF63_03170</name>
</gene>
<feature type="transmembrane region" description="Helical" evidence="1">
    <location>
        <begin position="105"/>
        <end position="127"/>
    </location>
</feature>
<sequence length="202" mass="21936">MTDGWIERRSPGFWIGAILGLMGLIAGLSVIDAIGKTTSILLMASTGVLLYPLMKAGERCEDRSGTSSPAVRRYNRGMLAASLAYIAGLGIAVWLTRAAGLEGPILWAIAALPILPIFAMIWVMARYIMDEQDEYLRHLAIMSNMGGLALLMGLASLWGFFEEFELVPHAPGWLSVPVWALGMGLTRWWIARSNRAEQAGGA</sequence>
<evidence type="ECO:0000313" key="2">
    <source>
        <dbReference type="EMBL" id="MWV26899.1"/>
    </source>
</evidence>
<dbReference type="EMBL" id="WUBR01000001">
    <property type="protein sequence ID" value="MWV26899.1"/>
    <property type="molecule type" value="Genomic_DNA"/>
</dbReference>
<keyword evidence="1" id="KW-0472">Membrane</keyword>
<feature type="transmembrane region" description="Helical" evidence="1">
    <location>
        <begin position="77"/>
        <end position="99"/>
    </location>
</feature>